<dbReference type="PANTHER" id="PTHR33121">
    <property type="entry name" value="CYCLIC DI-GMP PHOSPHODIESTERASE PDEF"/>
    <property type="match status" value="1"/>
</dbReference>
<protein>
    <recommendedName>
        <fullName evidence="1">EAL domain-containing protein</fullName>
    </recommendedName>
</protein>
<dbReference type="InterPro" id="IPR050706">
    <property type="entry name" value="Cyclic-di-GMP_PDE-like"/>
</dbReference>
<evidence type="ECO:0000313" key="3">
    <source>
        <dbReference type="Proteomes" id="UP000017837"/>
    </source>
</evidence>
<keyword evidence="3" id="KW-1185">Reference proteome</keyword>
<comment type="caution">
    <text evidence="2">The sequence shown here is derived from an EMBL/GenBank/DDBJ whole genome shotgun (WGS) entry which is preliminary data.</text>
</comment>
<sequence length="546" mass="58650">MAFALAAADLLVEVGQDGGIVSITGAVKALIGTREEALVDRPIESLFVESEGALIRRLRAKALEKGRIEPAVMHVVCPQGDAIAATLGLCTLPGHANTYLALSVLSPGMAAKLPKRDDVTGLIAMSEFQHMAQKGISPNDPGSGAAMLQEMRLVKIGGLNKKLKSLGESRANELMAEIGAILNASATDTSAARLGEENFGLIGLAYGSAQADMSVAEGVRLAESLAEAMMTAGLSAHAARPQVTSVSLARDGLQEKEIARALSYIFDNLSKTDFVAPHSLKSAFEAAEREVIGQLANLRDIIDHDRFDLHFQPVIELKSGQIAHHEALVRFGKPGSPLETIRFAENVGLIADLDMAVCRKAIALLADQPHLSLAVNISGFSIQYPEFCAELNERLHAQAVLAERLIFEVTETHQIENMDLAAQFLSGLRRRGFKVCLDDFGAGAAAYNYLRRLDVDYVKIDGPFLQRAATDRRERALLRSLSVLCAELGCQIIGEQIETPEIKSLALDLGLTFGQGYLFGKPTAEVPRSKALAANGRRVGQIAAWR</sequence>
<dbReference type="Gene3D" id="3.20.20.450">
    <property type="entry name" value="EAL domain"/>
    <property type="match status" value="1"/>
</dbReference>
<dbReference type="eggNOG" id="COG2200">
    <property type="taxonomic scope" value="Bacteria"/>
</dbReference>
<dbReference type="CDD" id="cd01948">
    <property type="entry name" value="EAL"/>
    <property type="match status" value="1"/>
</dbReference>
<dbReference type="EMBL" id="AWGB01000042">
    <property type="protein sequence ID" value="ESQ87777.1"/>
    <property type="molecule type" value="Genomic_DNA"/>
</dbReference>
<accession>V4P1A5</accession>
<dbReference type="InterPro" id="IPR035919">
    <property type="entry name" value="EAL_sf"/>
</dbReference>
<reference evidence="2 3" key="1">
    <citation type="journal article" date="2014" name="Nature">
        <title>Sequential evolution of bacterial morphology by co-option of a developmental regulator.</title>
        <authorList>
            <person name="Jiang C."/>
            <person name="Brown P.J."/>
            <person name="Ducret A."/>
            <person name="Brun Y.V."/>
        </authorList>
    </citation>
    <scope>NUCLEOTIDE SEQUENCE [LARGE SCALE GENOMIC DNA]</scope>
    <source>
        <strain evidence="2 3">DSM 16100</strain>
    </source>
</reference>
<dbReference type="InterPro" id="IPR001633">
    <property type="entry name" value="EAL_dom"/>
</dbReference>
<dbReference type="PROSITE" id="PS50883">
    <property type="entry name" value="EAL"/>
    <property type="match status" value="1"/>
</dbReference>
<dbReference type="SMART" id="SM00052">
    <property type="entry name" value="EAL"/>
    <property type="match status" value="1"/>
</dbReference>
<gene>
    <name evidence="2" type="ORF">ABENE_17040</name>
</gene>
<dbReference type="SUPFAM" id="SSF141868">
    <property type="entry name" value="EAL domain-like"/>
    <property type="match status" value="1"/>
</dbReference>
<dbReference type="PANTHER" id="PTHR33121:SF79">
    <property type="entry name" value="CYCLIC DI-GMP PHOSPHODIESTERASE PDED-RELATED"/>
    <property type="match status" value="1"/>
</dbReference>
<evidence type="ECO:0000313" key="2">
    <source>
        <dbReference type="EMBL" id="ESQ87777.1"/>
    </source>
</evidence>
<dbReference type="eggNOG" id="COG2199">
    <property type="taxonomic scope" value="Bacteria"/>
</dbReference>
<proteinExistence type="predicted"/>
<dbReference type="GO" id="GO:0071111">
    <property type="term" value="F:cyclic-guanylate-specific phosphodiesterase activity"/>
    <property type="evidence" value="ECO:0007669"/>
    <property type="project" value="InterPro"/>
</dbReference>
<evidence type="ECO:0000259" key="1">
    <source>
        <dbReference type="PROSITE" id="PS50883"/>
    </source>
</evidence>
<name>V4P1A5_9CAUL</name>
<organism evidence="2 3">
    <name type="scientific">Asticcacaulis benevestitus DSM 16100 = ATCC BAA-896</name>
    <dbReference type="NCBI Taxonomy" id="1121022"/>
    <lineage>
        <taxon>Bacteria</taxon>
        <taxon>Pseudomonadati</taxon>
        <taxon>Pseudomonadota</taxon>
        <taxon>Alphaproteobacteria</taxon>
        <taxon>Caulobacterales</taxon>
        <taxon>Caulobacteraceae</taxon>
        <taxon>Asticcacaulis</taxon>
    </lineage>
</organism>
<feature type="domain" description="EAL" evidence="1">
    <location>
        <begin position="291"/>
        <end position="536"/>
    </location>
</feature>
<dbReference type="Proteomes" id="UP000017837">
    <property type="component" value="Unassembled WGS sequence"/>
</dbReference>
<dbReference type="Pfam" id="PF00563">
    <property type="entry name" value="EAL"/>
    <property type="match status" value="1"/>
</dbReference>
<dbReference type="PATRIC" id="fig|1121022.4.peg.3471"/>
<dbReference type="AlphaFoldDB" id="V4P1A5"/>
<dbReference type="STRING" id="1121022.GCA_000376105_03680"/>